<feature type="transmembrane region" description="Helical" evidence="6">
    <location>
        <begin position="26"/>
        <end position="45"/>
    </location>
</feature>
<protein>
    <recommendedName>
        <fullName evidence="6">Dolichyl-diphosphooligosaccharide-protein glycosyltransferase subunit OST5</fullName>
    </recommendedName>
</protein>
<feature type="transmembrane region" description="Helical" evidence="6">
    <location>
        <begin position="52"/>
        <end position="77"/>
    </location>
</feature>
<comment type="function">
    <text evidence="6">Subunit of the oligosaccharyl transferase (OST) complex that catalyzes the initial transfer of a defined glycan (Glc(3)Man(9)GlcNAc(2) in eukaryotes) from the lipid carrier dolichol-pyrophosphate to an asparagine residue within an Asn-X-Ser/Thr consensus motif in nascent polypeptide chains, the first step in protein N-glycosylation. N-glycosylation occurs cotranslationally and the complex associates with the Sec61 complex at the channel-forming translocon complex that mediates protein translocation across the endoplasmic reticulum (ER). All subunits are required for a maximal enzyme activity.</text>
</comment>
<dbReference type="Proteomes" id="UP000191024">
    <property type="component" value="Chromosome D"/>
</dbReference>
<evidence type="ECO:0000313" key="7">
    <source>
        <dbReference type="EMBL" id="SCU86491.1"/>
    </source>
</evidence>
<gene>
    <name evidence="7" type="ORF">LAMI_0D02300G</name>
</gene>
<accession>A0A1G4J937</accession>
<evidence type="ECO:0000256" key="3">
    <source>
        <dbReference type="ARBA" id="ARBA00022692"/>
    </source>
</evidence>
<evidence type="ECO:0000256" key="5">
    <source>
        <dbReference type="ARBA" id="ARBA00023136"/>
    </source>
</evidence>
<comment type="subcellular location">
    <subcellularLocation>
        <location evidence="1 6">Membrane</location>
        <topology evidence="1 6">Multi-pass membrane protein</topology>
    </subcellularLocation>
</comment>
<dbReference type="STRING" id="1230905.A0A1G4J937"/>
<dbReference type="GO" id="GO:0008250">
    <property type="term" value="C:oligosaccharyltransferase complex"/>
    <property type="evidence" value="ECO:0007669"/>
    <property type="project" value="UniProtKB-UniRule"/>
</dbReference>
<dbReference type="Pfam" id="PF05251">
    <property type="entry name" value="Ost5"/>
    <property type="match status" value="1"/>
</dbReference>
<keyword evidence="3 6" id="KW-0812">Transmembrane</keyword>
<keyword evidence="5 6" id="KW-0472">Membrane</keyword>
<dbReference type="InterPro" id="IPR007915">
    <property type="entry name" value="TMEM258/Ost5"/>
</dbReference>
<evidence type="ECO:0000256" key="2">
    <source>
        <dbReference type="ARBA" id="ARBA00009825"/>
    </source>
</evidence>
<keyword evidence="4 6" id="KW-1133">Transmembrane helix</keyword>
<dbReference type="AlphaFoldDB" id="A0A1G4J937"/>
<comment type="subunit">
    <text evidence="6">Component of the oligosaccharyltransferase (OST) complex.</text>
</comment>
<organism evidence="7 8">
    <name type="scientific">Lachancea mirantina</name>
    <dbReference type="NCBI Taxonomy" id="1230905"/>
    <lineage>
        <taxon>Eukaryota</taxon>
        <taxon>Fungi</taxon>
        <taxon>Dikarya</taxon>
        <taxon>Ascomycota</taxon>
        <taxon>Saccharomycotina</taxon>
        <taxon>Saccharomycetes</taxon>
        <taxon>Saccharomycetales</taxon>
        <taxon>Saccharomycetaceae</taxon>
        <taxon>Lachancea</taxon>
    </lineage>
</organism>
<evidence type="ECO:0000256" key="4">
    <source>
        <dbReference type="ARBA" id="ARBA00022989"/>
    </source>
</evidence>
<comment type="similarity">
    <text evidence="2 6">Belongs to the OST5 family.</text>
</comment>
<keyword evidence="8" id="KW-1185">Reference proteome</keyword>
<name>A0A1G4J937_9SACH</name>
<evidence type="ECO:0000256" key="6">
    <source>
        <dbReference type="RuleBase" id="RU367008"/>
    </source>
</evidence>
<dbReference type="GO" id="GO:0006487">
    <property type="term" value="P:protein N-linked glycosylation"/>
    <property type="evidence" value="ECO:0007669"/>
    <property type="project" value="UniProtKB-UniRule"/>
</dbReference>
<dbReference type="OrthoDB" id="4047914at2759"/>
<evidence type="ECO:0000313" key="8">
    <source>
        <dbReference type="Proteomes" id="UP000191024"/>
    </source>
</evidence>
<sequence length="85" mass="9416">MSYERLIYRQLPEFSSVIKLEDQPKYAIATLMIAFVSLIAGLALTSNKKSSFVLRFVTFAAFSAIASVFFGLGTVFLTDSFGVYV</sequence>
<proteinExistence type="inferred from homology"/>
<dbReference type="EMBL" id="LT598463">
    <property type="protein sequence ID" value="SCU86491.1"/>
    <property type="molecule type" value="Genomic_DNA"/>
</dbReference>
<evidence type="ECO:0000256" key="1">
    <source>
        <dbReference type="ARBA" id="ARBA00004141"/>
    </source>
</evidence>
<reference evidence="7 8" key="1">
    <citation type="submission" date="2016-03" db="EMBL/GenBank/DDBJ databases">
        <authorList>
            <person name="Devillers H."/>
        </authorList>
    </citation>
    <scope>NUCLEOTIDE SEQUENCE [LARGE SCALE GENOMIC DNA]</scope>
    <source>
        <strain evidence="7">CBS 11717</strain>
    </source>
</reference>